<dbReference type="PROSITE" id="PS00139">
    <property type="entry name" value="THIOL_PROTEASE_CYS"/>
    <property type="match status" value="1"/>
</dbReference>
<dbReference type="CDD" id="cd00214">
    <property type="entry name" value="Calpain_III"/>
    <property type="match status" value="1"/>
</dbReference>
<gene>
    <name evidence="9" type="ORF">V1264_021832</name>
</gene>
<evidence type="ECO:0000313" key="10">
    <source>
        <dbReference type="Proteomes" id="UP001374579"/>
    </source>
</evidence>
<evidence type="ECO:0000256" key="1">
    <source>
        <dbReference type="ARBA" id="ARBA00007623"/>
    </source>
</evidence>
<dbReference type="PRINTS" id="PR00704">
    <property type="entry name" value="CALPAIN"/>
</dbReference>
<dbReference type="Gene3D" id="3.90.70.10">
    <property type="entry name" value="Cysteine proteinases"/>
    <property type="match status" value="1"/>
</dbReference>
<dbReference type="InterPro" id="IPR038765">
    <property type="entry name" value="Papain-like_cys_pep_sf"/>
</dbReference>
<name>A0AAN9FWC2_9CAEN</name>
<feature type="active site" evidence="5 6">
    <location>
        <position position="340"/>
    </location>
</feature>
<dbReference type="SUPFAM" id="SSF49758">
    <property type="entry name" value="Calpain large subunit, middle domain (domain III)"/>
    <property type="match status" value="1"/>
</dbReference>
<dbReference type="InterPro" id="IPR000169">
    <property type="entry name" value="Pept_cys_AS"/>
</dbReference>
<dbReference type="SUPFAM" id="SSF54001">
    <property type="entry name" value="Cysteine proteinases"/>
    <property type="match status" value="1"/>
</dbReference>
<dbReference type="AlphaFoldDB" id="A0AAN9FWC2"/>
<dbReference type="SMART" id="SM00230">
    <property type="entry name" value="CysPc"/>
    <property type="match status" value="1"/>
</dbReference>
<dbReference type="PANTHER" id="PTHR10183">
    <property type="entry name" value="CALPAIN"/>
    <property type="match status" value="1"/>
</dbReference>
<evidence type="ECO:0000256" key="5">
    <source>
        <dbReference type="PIRSR" id="PIRSR622684-1"/>
    </source>
</evidence>
<keyword evidence="3 6" id="KW-0378">Hydrolase</keyword>
<dbReference type="EMBL" id="JBAMIC010004070">
    <property type="protein sequence ID" value="KAK7087828.1"/>
    <property type="molecule type" value="Genomic_DNA"/>
</dbReference>
<dbReference type="InterPro" id="IPR022683">
    <property type="entry name" value="Calpain_III"/>
</dbReference>
<dbReference type="InterPro" id="IPR001300">
    <property type="entry name" value="Peptidase_C2_calpain_cat"/>
</dbReference>
<dbReference type="Pfam" id="PF00648">
    <property type="entry name" value="Peptidase_C2"/>
    <property type="match status" value="1"/>
</dbReference>
<feature type="active site" evidence="5 6">
    <location>
        <position position="159"/>
    </location>
</feature>
<dbReference type="Gene3D" id="2.60.120.380">
    <property type="match status" value="1"/>
</dbReference>
<dbReference type="InterPro" id="IPR036213">
    <property type="entry name" value="Calpain_III_sf"/>
</dbReference>
<evidence type="ECO:0000256" key="2">
    <source>
        <dbReference type="ARBA" id="ARBA00022670"/>
    </source>
</evidence>
<feature type="active site" evidence="5 6">
    <location>
        <position position="316"/>
    </location>
</feature>
<evidence type="ECO:0000256" key="4">
    <source>
        <dbReference type="ARBA" id="ARBA00022807"/>
    </source>
</evidence>
<sequence length="572" mass="64159">MGCGSSSQSDAQEPVVSKQSNANGIANGEAKKEQQRNGSVSIERRKSSSGTLNNNTTKGGSAKRRTLPVEEEEEEKEEELKISTKKEVEELLSQLEEEELFCDPDFPPGYTALFSSPGQSDLNVTWLRPQELLEEGQIPELMVDGVTRDDIKQGILGDCWFLSACAAVSQHETSMKKVLPPNQQLSGPKYKGVVCFNFWRFGRWQSVYIDDRLPCVEGQLIYGHSEEPREFWVPLIEKAYAKLHGSYEAIEGGITMDAMVDLTGGLAERYDVNEYDPSIYQLISRAHKSGAFVTCAKKGDWRNSMKAEANGLVPGHAYTVTDVTKIKHEMGEEKLVRLRNPWGDATEWRGSWSDNDVNWQWVDEATKRKIQVESRDDGEFWMSFKDFCRHFQEVTICLLGPDFDGDGVLDTVGHMETVRGGWAAGVSAGGSRNNLDLFATNPQFLLTLHEADEFNIDTDDAECEGKCNIVISLMQDLEQTSRRIKPKSLQIGFAIYKTDTPNSKLPARHFRYTPDCGKNGVYINFREVSGRFELDPGIYVIIPSTFKPDSEASFMLRVFGEKQFSLTGPIPT</sequence>
<keyword evidence="4 6" id="KW-0788">Thiol protease</keyword>
<feature type="domain" description="Calpain catalytic" evidence="8">
    <location>
        <begin position="100"/>
        <end position="400"/>
    </location>
</feature>
<dbReference type="InterPro" id="IPR022682">
    <property type="entry name" value="Calpain_domain_III"/>
</dbReference>
<dbReference type="Pfam" id="PF01067">
    <property type="entry name" value="Calpain_III"/>
    <property type="match status" value="1"/>
</dbReference>
<evidence type="ECO:0000256" key="6">
    <source>
        <dbReference type="PROSITE-ProRule" id="PRU00239"/>
    </source>
</evidence>
<proteinExistence type="inferred from homology"/>
<dbReference type="GO" id="GO:0004198">
    <property type="term" value="F:calcium-dependent cysteine-type endopeptidase activity"/>
    <property type="evidence" value="ECO:0007669"/>
    <property type="project" value="InterPro"/>
</dbReference>
<accession>A0AAN9FWC2</accession>
<dbReference type="PROSITE" id="PS50203">
    <property type="entry name" value="CALPAIN_CAT"/>
    <property type="match status" value="1"/>
</dbReference>
<keyword evidence="10" id="KW-1185">Reference proteome</keyword>
<dbReference type="FunFam" id="3.90.70.10:FF:000054">
    <property type="entry name" value="Calpain 14"/>
    <property type="match status" value="1"/>
</dbReference>
<keyword evidence="2 6" id="KW-0645">Protease</keyword>
<feature type="compositionally biased region" description="Polar residues" evidence="7">
    <location>
        <begin position="1"/>
        <end position="24"/>
    </location>
</feature>
<evidence type="ECO:0000313" key="9">
    <source>
        <dbReference type="EMBL" id="KAK7087828.1"/>
    </source>
</evidence>
<dbReference type="GO" id="GO:0005737">
    <property type="term" value="C:cytoplasm"/>
    <property type="evidence" value="ECO:0007669"/>
    <property type="project" value="TreeGrafter"/>
</dbReference>
<comment type="caution">
    <text evidence="9">The sequence shown here is derived from an EMBL/GenBank/DDBJ whole genome shotgun (WGS) entry which is preliminary data.</text>
</comment>
<dbReference type="PANTHER" id="PTHR10183:SF379">
    <property type="entry name" value="CALPAIN-5"/>
    <property type="match status" value="1"/>
</dbReference>
<dbReference type="InterPro" id="IPR033883">
    <property type="entry name" value="C2_III"/>
</dbReference>
<dbReference type="Proteomes" id="UP001374579">
    <property type="component" value="Unassembled WGS sequence"/>
</dbReference>
<feature type="compositionally biased region" description="Polar residues" evidence="7">
    <location>
        <begin position="48"/>
        <end position="59"/>
    </location>
</feature>
<feature type="region of interest" description="Disordered" evidence="7">
    <location>
        <begin position="1"/>
        <end position="82"/>
    </location>
</feature>
<dbReference type="SMART" id="SM00720">
    <property type="entry name" value="calpain_III"/>
    <property type="match status" value="1"/>
</dbReference>
<dbReference type="InterPro" id="IPR022684">
    <property type="entry name" value="Calpain_cysteine_protease"/>
</dbReference>
<evidence type="ECO:0000256" key="3">
    <source>
        <dbReference type="ARBA" id="ARBA00022801"/>
    </source>
</evidence>
<comment type="similarity">
    <text evidence="1">Belongs to the peptidase C2 family.</text>
</comment>
<protein>
    <recommendedName>
        <fullName evidence="8">Calpain catalytic domain-containing protein</fullName>
    </recommendedName>
</protein>
<evidence type="ECO:0000256" key="7">
    <source>
        <dbReference type="SAM" id="MobiDB-lite"/>
    </source>
</evidence>
<organism evidence="9 10">
    <name type="scientific">Littorina saxatilis</name>
    <dbReference type="NCBI Taxonomy" id="31220"/>
    <lineage>
        <taxon>Eukaryota</taxon>
        <taxon>Metazoa</taxon>
        <taxon>Spiralia</taxon>
        <taxon>Lophotrochozoa</taxon>
        <taxon>Mollusca</taxon>
        <taxon>Gastropoda</taxon>
        <taxon>Caenogastropoda</taxon>
        <taxon>Littorinimorpha</taxon>
        <taxon>Littorinoidea</taxon>
        <taxon>Littorinidae</taxon>
        <taxon>Littorina</taxon>
    </lineage>
</organism>
<reference evidence="9 10" key="1">
    <citation type="submission" date="2024-02" db="EMBL/GenBank/DDBJ databases">
        <title>Chromosome-scale genome assembly of the rough periwinkle Littorina saxatilis.</title>
        <authorList>
            <person name="De Jode A."/>
            <person name="Faria R."/>
            <person name="Formenti G."/>
            <person name="Sims Y."/>
            <person name="Smith T.P."/>
            <person name="Tracey A."/>
            <person name="Wood J.M.D."/>
            <person name="Zagrodzka Z.B."/>
            <person name="Johannesson K."/>
            <person name="Butlin R.K."/>
            <person name="Leder E.H."/>
        </authorList>
    </citation>
    <scope>NUCLEOTIDE SEQUENCE [LARGE SCALE GENOMIC DNA]</scope>
    <source>
        <strain evidence="9">Snail1</strain>
        <tissue evidence="9">Muscle</tissue>
    </source>
</reference>
<dbReference type="GO" id="GO:0006508">
    <property type="term" value="P:proteolysis"/>
    <property type="evidence" value="ECO:0007669"/>
    <property type="project" value="UniProtKB-KW"/>
</dbReference>
<dbReference type="CDD" id="cd00044">
    <property type="entry name" value="CysPc"/>
    <property type="match status" value="1"/>
</dbReference>
<evidence type="ECO:0000259" key="8">
    <source>
        <dbReference type="PROSITE" id="PS50203"/>
    </source>
</evidence>